<organism evidence="1">
    <name type="scientific">Podoviridae sp. ctlMy11</name>
    <dbReference type="NCBI Taxonomy" id="2827746"/>
    <lineage>
        <taxon>Viruses</taxon>
        <taxon>Duplodnaviria</taxon>
        <taxon>Heunggongvirae</taxon>
        <taxon>Uroviricota</taxon>
        <taxon>Caudoviricetes</taxon>
    </lineage>
</organism>
<dbReference type="EMBL" id="BK032800">
    <property type="protein sequence ID" value="DAF60966.1"/>
    <property type="molecule type" value="Genomic_DNA"/>
</dbReference>
<sequence length="35" mass="3848">MKFPIILKGYGSKPSFLKTLTIVTGTYTLDKEAKG</sequence>
<proteinExistence type="predicted"/>
<evidence type="ECO:0000313" key="1">
    <source>
        <dbReference type="EMBL" id="DAF60966.1"/>
    </source>
</evidence>
<name>A0A8S5TCI0_9CAUD</name>
<protein>
    <submittedName>
        <fullName evidence="1">Uncharacterized protein</fullName>
    </submittedName>
</protein>
<accession>A0A8S5TCI0</accession>
<reference evidence="1" key="1">
    <citation type="journal article" date="2021" name="Proc. Natl. Acad. Sci. U.S.A.">
        <title>A Catalog of Tens of Thousands of Viruses from Human Metagenomes Reveals Hidden Associations with Chronic Diseases.</title>
        <authorList>
            <person name="Tisza M.J."/>
            <person name="Buck C.B."/>
        </authorList>
    </citation>
    <scope>NUCLEOTIDE SEQUENCE</scope>
    <source>
        <strain evidence="1">CtlMy11</strain>
    </source>
</reference>